<comment type="subcellular location">
    <subcellularLocation>
        <location evidence="1">Cell projection</location>
        <location evidence="1">Cilium</location>
        <location evidence="1">Flagellum</location>
    </subcellularLocation>
    <subcellularLocation>
        <location evidence="2">Cytoplasm</location>
        <location evidence="2">Cytoskeleton</location>
    </subcellularLocation>
</comment>
<evidence type="ECO:0000313" key="15">
    <source>
        <dbReference type="Proteomes" id="UP000239899"/>
    </source>
</evidence>
<dbReference type="GO" id="GO:0005794">
    <property type="term" value="C:Golgi apparatus"/>
    <property type="evidence" value="ECO:0007669"/>
    <property type="project" value="TreeGrafter"/>
</dbReference>
<dbReference type="EMBL" id="LHPG02000010">
    <property type="protein sequence ID" value="PRW50859.1"/>
    <property type="molecule type" value="Genomic_DNA"/>
</dbReference>
<keyword evidence="6" id="KW-0282">Flagellum</keyword>
<feature type="region of interest" description="Disordered" evidence="12">
    <location>
        <begin position="432"/>
        <end position="454"/>
    </location>
</feature>
<keyword evidence="9" id="KW-0206">Cytoskeleton</keyword>
<sequence length="819" mass="87340">MPPKPQASPSRPASRPKSGATPATSTTAKSGKRSAMGQAAGAAGASSSPAAANAEELRQRAELLERGLRAEEAARNHMQLERDKVQAFWDITKRELGDARTEARLKDRELEEEQDKHALELKVARQRVKHLLYEQGSAVARLKADGEAALKVQADAFAAQEAQLADDKRRLKQHVREREASAEELIKQFRLDNAKQVSRLRAEFEAQARAIQTKYEAQLRALHQAAEQHYAEDLADLEGRHAAHVANLMARHETAFADMRAYYNQITHSNLDLIKELKEEIAEMKRAEAAREKLVGDVVRENRRLAEPLSQAVAEAAALRTRVEGAERDAAALTAAKARLAAAERAQRATEWELEVCRQRLEQAEREREALQRRFDDAVLAAQQRSAVRAAVLERRLEAASSELALAQQASTVTGVAATGAAGRSRVASAAHAGASQGSGAGASRRGSRVPGPADWVAGMLEAALHTPLPDGDAELIEDDAPRQILQQIAELEAADADGEVGAAASGAAAAWSGQAGPAAEQQSCGEGQHSRAPAGMSGKAQLLSTEQSAEPLAALEAKLSQAALAAQSAAAAAAGGEAGGEELRIAAHRGSQTGDMESELLRLSDLLTGARPSRAAPGPATPGFGTARRPARPSSAAAAAAEPGLPSTATAQETGVQLHSSLAKELSALDALFARWQADVAAKQRSAARDFPDDRSFSMALVVLNKRGERRRGTRTAQEFYFAPRHAAAAVGELECTRCCLHIARRQTYWVDRAAPSWSQADELCRRCLLCVMRGLLGEDDAAIVAEAQSILESAWSPTFNTALLDALGGSHSLLADL</sequence>
<evidence type="ECO:0000256" key="12">
    <source>
        <dbReference type="SAM" id="MobiDB-lite"/>
    </source>
</evidence>
<evidence type="ECO:0000256" key="5">
    <source>
        <dbReference type="ARBA" id="ARBA00022701"/>
    </source>
</evidence>
<dbReference type="PANTHER" id="PTHR31543">
    <property type="entry name" value="DYNEIN REGULATORY COMPLEX SUBUNIT 4"/>
    <property type="match status" value="1"/>
</dbReference>
<feature type="compositionally biased region" description="Low complexity" evidence="12">
    <location>
        <begin position="611"/>
        <end position="624"/>
    </location>
</feature>
<evidence type="ECO:0000256" key="6">
    <source>
        <dbReference type="ARBA" id="ARBA00022846"/>
    </source>
</evidence>
<comment type="similarity">
    <text evidence="3">Belongs to the DRC4 family.</text>
</comment>
<keyword evidence="5" id="KW-0493">Microtubule</keyword>
<keyword evidence="7 11" id="KW-0175">Coiled coil</keyword>
<dbReference type="GO" id="GO:0005874">
    <property type="term" value="C:microtubule"/>
    <property type="evidence" value="ECO:0007669"/>
    <property type="project" value="UniProtKB-KW"/>
</dbReference>
<evidence type="ECO:0000256" key="4">
    <source>
        <dbReference type="ARBA" id="ARBA00022490"/>
    </source>
</evidence>
<dbReference type="OrthoDB" id="767661at2759"/>
<dbReference type="AlphaFoldDB" id="A0A2P6TNG9"/>
<evidence type="ECO:0000259" key="13">
    <source>
        <dbReference type="Pfam" id="PF13851"/>
    </source>
</evidence>
<keyword evidence="4" id="KW-0963">Cytoplasm</keyword>
<evidence type="ECO:0000256" key="2">
    <source>
        <dbReference type="ARBA" id="ARBA00004245"/>
    </source>
</evidence>
<evidence type="ECO:0000256" key="7">
    <source>
        <dbReference type="ARBA" id="ARBA00023054"/>
    </source>
</evidence>
<evidence type="ECO:0000313" key="14">
    <source>
        <dbReference type="EMBL" id="PRW50859.1"/>
    </source>
</evidence>
<evidence type="ECO:0000256" key="10">
    <source>
        <dbReference type="ARBA" id="ARBA00023273"/>
    </source>
</evidence>
<dbReference type="Pfam" id="PF13851">
    <property type="entry name" value="GAS"/>
    <property type="match status" value="1"/>
</dbReference>
<dbReference type="InterPro" id="IPR025593">
    <property type="entry name" value="GAS8_dom"/>
</dbReference>
<evidence type="ECO:0000256" key="1">
    <source>
        <dbReference type="ARBA" id="ARBA00004230"/>
    </source>
</evidence>
<feature type="region of interest" description="Disordered" evidence="12">
    <location>
        <begin position="1"/>
        <end position="58"/>
    </location>
</feature>
<evidence type="ECO:0000256" key="11">
    <source>
        <dbReference type="SAM" id="Coils"/>
    </source>
</evidence>
<name>A0A2P6TNG9_CHLSO</name>
<feature type="compositionally biased region" description="Low complexity" evidence="12">
    <location>
        <begin position="7"/>
        <end position="18"/>
    </location>
</feature>
<dbReference type="STRING" id="3076.A0A2P6TNG9"/>
<keyword evidence="8" id="KW-0969">Cilium</keyword>
<feature type="coiled-coil region" evidence="11">
    <location>
        <begin position="270"/>
        <end position="410"/>
    </location>
</feature>
<accession>A0A2P6TNG9</accession>
<dbReference type="GO" id="GO:0031514">
    <property type="term" value="C:motile cilium"/>
    <property type="evidence" value="ECO:0007669"/>
    <property type="project" value="UniProtKB-SubCell"/>
</dbReference>
<evidence type="ECO:0000256" key="3">
    <source>
        <dbReference type="ARBA" id="ARBA00009859"/>
    </source>
</evidence>
<dbReference type="InterPro" id="IPR039308">
    <property type="entry name" value="GAS8"/>
</dbReference>
<dbReference type="GO" id="GO:0008017">
    <property type="term" value="F:microtubule binding"/>
    <property type="evidence" value="ECO:0007669"/>
    <property type="project" value="InterPro"/>
</dbReference>
<feature type="region of interest" description="Disordered" evidence="12">
    <location>
        <begin position="514"/>
        <end position="546"/>
    </location>
</feature>
<keyword evidence="15" id="KW-1185">Reference proteome</keyword>
<comment type="caution">
    <text evidence="14">The sequence shown here is derived from an EMBL/GenBank/DDBJ whole genome shotgun (WGS) entry which is preliminary data.</text>
</comment>
<evidence type="ECO:0000256" key="9">
    <source>
        <dbReference type="ARBA" id="ARBA00023212"/>
    </source>
</evidence>
<reference evidence="14 15" key="1">
    <citation type="journal article" date="2018" name="Plant J.">
        <title>Genome sequences of Chlorella sorokiniana UTEX 1602 and Micractinium conductrix SAG 241.80: implications to maltose excretion by a green alga.</title>
        <authorList>
            <person name="Arriola M.B."/>
            <person name="Velmurugan N."/>
            <person name="Zhang Y."/>
            <person name="Plunkett M.H."/>
            <person name="Hondzo H."/>
            <person name="Barney B.M."/>
        </authorList>
    </citation>
    <scope>NUCLEOTIDE SEQUENCE [LARGE SCALE GENOMIC DNA]</scope>
    <source>
        <strain evidence="15">UTEX 1602</strain>
    </source>
</reference>
<feature type="region of interest" description="Disordered" evidence="12">
    <location>
        <begin position="611"/>
        <end position="646"/>
    </location>
</feature>
<protein>
    <submittedName>
        <fullName evidence="14">Growth arrest-specific 8</fullName>
    </submittedName>
</protein>
<dbReference type="GO" id="GO:0031267">
    <property type="term" value="F:small GTPase binding"/>
    <property type="evidence" value="ECO:0007669"/>
    <property type="project" value="InterPro"/>
</dbReference>
<evidence type="ECO:0000256" key="8">
    <source>
        <dbReference type="ARBA" id="ARBA00023069"/>
    </source>
</evidence>
<organism evidence="14 15">
    <name type="scientific">Chlorella sorokiniana</name>
    <name type="common">Freshwater green alga</name>
    <dbReference type="NCBI Taxonomy" id="3076"/>
    <lineage>
        <taxon>Eukaryota</taxon>
        <taxon>Viridiplantae</taxon>
        <taxon>Chlorophyta</taxon>
        <taxon>core chlorophytes</taxon>
        <taxon>Trebouxiophyceae</taxon>
        <taxon>Chlorellales</taxon>
        <taxon>Chlorellaceae</taxon>
        <taxon>Chlorella clade</taxon>
        <taxon>Chlorella</taxon>
    </lineage>
</organism>
<gene>
    <name evidence="14" type="ORF">C2E21_5669</name>
</gene>
<dbReference type="Proteomes" id="UP000239899">
    <property type="component" value="Unassembled WGS sequence"/>
</dbReference>
<feature type="compositionally biased region" description="Low complexity" evidence="12">
    <location>
        <begin position="633"/>
        <end position="642"/>
    </location>
</feature>
<feature type="compositionally biased region" description="Low complexity" evidence="12">
    <location>
        <begin position="34"/>
        <end position="54"/>
    </location>
</feature>
<dbReference type="PANTHER" id="PTHR31543:SF0">
    <property type="entry name" value="DYNEIN REGULATORY COMPLEX SUBUNIT 4"/>
    <property type="match status" value="1"/>
</dbReference>
<proteinExistence type="inferred from homology"/>
<feature type="compositionally biased region" description="Low complexity" evidence="12">
    <location>
        <begin position="432"/>
        <end position="445"/>
    </location>
</feature>
<feature type="domain" description="Growth arrest-specific protein 8" evidence="13">
    <location>
        <begin position="247"/>
        <end position="404"/>
    </location>
</feature>
<dbReference type="GO" id="GO:0048870">
    <property type="term" value="P:cell motility"/>
    <property type="evidence" value="ECO:0007669"/>
    <property type="project" value="InterPro"/>
</dbReference>
<keyword evidence="10" id="KW-0966">Cell projection</keyword>